<keyword evidence="2" id="KW-1185">Reference proteome</keyword>
<evidence type="ECO:0000313" key="2">
    <source>
        <dbReference type="Proteomes" id="UP000683925"/>
    </source>
</evidence>
<reference evidence="1" key="1">
    <citation type="submission" date="2021-01" db="EMBL/GenBank/DDBJ databases">
        <authorList>
            <consortium name="Genoscope - CEA"/>
            <person name="William W."/>
        </authorList>
    </citation>
    <scope>NUCLEOTIDE SEQUENCE</scope>
</reference>
<sequence length="299" mass="34657">MNIILNGQNVLVGESTTFLELFQCLGFTDSNGKSIYKNEAQLILQNLNCQVKGFLQANDRLSIQAIPYRPILNTTPLSQTPDQNQIFNPQHRATQVQQPSGNQCGGNPSISQQSNIQFGQQPKFQFNQPFNQAQIQSIQPNSFQQQKFQASVIFQPNNVQINNVQINNVQANNQEEDVFSTQFQNQTYDEQRQNYLRNKKDNPGEKQVSRVIDGFRFTLDNYGDELMIEKTDYSFQLRITNAYKMNKEKRQMIPQITQEFESNVRMDLNYTRVSWIQKYDALAVQFNTGDKIFINLHME</sequence>
<dbReference type="OMA" id="FINLHME"/>
<comment type="caution">
    <text evidence="1">The sequence shown here is derived from an EMBL/GenBank/DDBJ whole genome shotgun (WGS) entry which is preliminary data.</text>
</comment>
<dbReference type="AlphaFoldDB" id="A0A8S1T1Y5"/>
<proteinExistence type="predicted"/>
<organism evidence="1 2">
    <name type="scientific">Paramecium octaurelia</name>
    <dbReference type="NCBI Taxonomy" id="43137"/>
    <lineage>
        <taxon>Eukaryota</taxon>
        <taxon>Sar</taxon>
        <taxon>Alveolata</taxon>
        <taxon>Ciliophora</taxon>
        <taxon>Intramacronucleata</taxon>
        <taxon>Oligohymenophorea</taxon>
        <taxon>Peniculida</taxon>
        <taxon>Parameciidae</taxon>
        <taxon>Paramecium</taxon>
    </lineage>
</organism>
<name>A0A8S1T1Y5_PAROT</name>
<accession>A0A8S1T1Y5</accession>
<dbReference type="OrthoDB" id="10447212at2759"/>
<dbReference type="EMBL" id="CAJJDP010000020">
    <property type="protein sequence ID" value="CAD8147821.1"/>
    <property type="molecule type" value="Genomic_DNA"/>
</dbReference>
<gene>
    <name evidence="1" type="ORF">POCTA_138.1.T0200217</name>
</gene>
<evidence type="ECO:0000313" key="1">
    <source>
        <dbReference type="EMBL" id="CAD8147821.1"/>
    </source>
</evidence>
<protein>
    <submittedName>
        <fullName evidence="1">Uncharacterized protein</fullName>
    </submittedName>
</protein>
<dbReference type="Proteomes" id="UP000683925">
    <property type="component" value="Unassembled WGS sequence"/>
</dbReference>